<reference evidence="2 3" key="1">
    <citation type="journal article" date="2014" name="Genome Announc.">
        <title>Draft Genome Sequence of the Boron-Tolerant and Moderately Halotolerant Bacterium Gracilibacillus boraciitolerans JCM 21714T.</title>
        <authorList>
            <person name="Ahmed I."/>
            <person name="Oshima K."/>
            <person name="Suda W."/>
            <person name="Kitamura K."/>
            <person name="Iida T."/>
            <person name="Ohmori Y."/>
            <person name="Fujiwara T."/>
            <person name="Hattori M."/>
            <person name="Ohkuma M."/>
        </authorList>
    </citation>
    <scope>NUCLEOTIDE SEQUENCE [LARGE SCALE GENOMIC DNA]</scope>
    <source>
        <strain evidence="2 3">JCM 21714</strain>
    </source>
</reference>
<evidence type="ECO:0000259" key="1">
    <source>
        <dbReference type="Pfam" id="PF02872"/>
    </source>
</evidence>
<sequence>MLEGNITASSLEKILTHGNTLVKMKVTGEELEAILNAQLSENGSDYSVAGFNYRYNQKSQKVISITLPNGNKVKKKDTYTLTTNNYLASRGVFAQ</sequence>
<comment type="caution">
    <text evidence="2">The sequence shown here is derived from an EMBL/GenBank/DDBJ whole genome shotgun (WGS) entry which is preliminary data.</text>
</comment>
<dbReference type="PANTHER" id="PTHR11575">
    <property type="entry name" value="5'-NUCLEOTIDASE-RELATED"/>
    <property type="match status" value="1"/>
</dbReference>
<keyword evidence="3" id="KW-1185">Reference proteome</keyword>
<keyword evidence="2" id="KW-0540">Nuclease</keyword>
<dbReference type="GO" id="GO:0008253">
    <property type="term" value="F:5'-nucleotidase activity"/>
    <property type="evidence" value="ECO:0007669"/>
    <property type="project" value="TreeGrafter"/>
</dbReference>
<dbReference type="InterPro" id="IPR036907">
    <property type="entry name" value="5'-Nucleotdase_C_sf"/>
</dbReference>
<organism evidence="2 3">
    <name type="scientific">Gracilibacillus boraciitolerans JCM 21714</name>
    <dbReference type="NCBI Taxonomy" id="1298598"/>
    <lineage>
        <taxon>Bacteria</taxon>
        <taxon>Bacillati</taxon>
        <taxon>Bacillota</taxon>
        <taxon>Bacilli</taxon>
        <taxon>Bacillales</taxon>
        <taxon>Bacillaceae</taxon>
        <taxon>Gracilibacillus</taxon>
    </lineage>
</organism>
<gene>
    <name evidence="2" type="ORF">JCM21714_3555</name>
</gene>
<evidence type="ECO:0000313" key="3">
    <source>
        <dbReference type="Proteomes" id="UP000019102"/>
    </source>
</evidence>
<dbReference type="GO" id="GO:0030288">
    <property type="term" value="C:outer membrane-bounded periplasmic space"/>
    <property type="evidence" value="ECO:0007669"/>
    <property type="project" value="TreeGrafter"/>
</dbReference>
<evidence type="ECO:0000313" key="2">
    <source>
        <dbReference type="EMBL" id="GAE94400.1"/>
    </source>
</evidence>
<dbReference type="EMBL" id="BAVS01000023">
    <property type="protein sequence ID" value="GAE94400.1"/>
    <property type="molecule type" value="Genomic_DNA"/>
</dbReference>
<dbReference type="SUPFAM" id="SSF55816">
    <property type="entry name" value="5'-nucleotidase (syn. UDP-sugar hydrolase), C-terminal domain"/>
    <property type="match status" value="1"/>
</dbReference>
<dbReference type="InterPro" id="IPR008334">
    <property type="entry name" value="5'-Nucleotdase_C"/>
</dbReference>
<proteinExistence type="predicted"/>
<dbReference type="GO" id="GO:0008768">
    <property type="term" value="F:UDP-sugar diphosphatase activity"/>
    <property type="evidence" value="ECO:0007669"/>
    <property type="project" value="TreeGrafter"/>
</dbReference>
<dbReference type="STRING" id="1298598.JCM21714_3555"/>
<dbReference type="Proteomes" id="UP000019102">
    <property type="component" value="Unassembled WGS sequence"/>
</dbReference>
<keyword evidence="2" id="KW-0378">Hydrolase</keyword>
<dbReference type="Gene3D" id="3.90.780.10">
    <property type="entry name" value="5'-Nucleotidase, C-terminal domain"/>
    <property type="match status" value="1"/>
</dbReference>
<feature type="domain" description="5'-Nucleotidase C-terminal" evidence="1">
    <location>
        <begin position="3"/>
        <end position="91"/>
    </location>
</feature>
<dbReference type="Pfam" id="PF02872">
    <property type="entry name" value="5_nucleotid_C"/>
    <property type="match status" value="1"/>
</dbReference>
<accession>W4VM02</accession>
<dbReference type="AlphaFoldDB" id="W4VM02"/>
<dbReference type="PANTHER" id="PTHR11575:SF24">
    <property type="entry name" value="5'-NUCLEOTIDASE"/>
    <property type="match status" value="1"/>
</dbReference>
<dbReference type="GO" id="GO:0009166">
    <property type="term" value="P:nucleotide catabolic process"/>
    <property type="evidence" value="ECO:0007669"/>
    <property type="project" value="InterPro"/>
</dbReference>
<dbReference type="eggNOG" id="COG0737">
    <property type="taxonomic scope" value="Bacteria"/>
</dbReference>
<dbReference type="PRINTS" id="PR01607">
    <property type="entry name" value="APYRASEFAMLY"/>
</dbReference>
<name>W4VM02_9BACI</name>
<dbReference type="InterPro" id="IPR006179">
    <property type="entry name" value="5_nucleotidase/apyrase"/>
</dbReference>
<dbReference type="GO" id="GO:0004519">
    <property type="term" value="F:endonuclease activity"/>
    <property type="evidence" value="ECO:0007669"/>
    <property type="project" value="UniProtKB-KW"/>
</dbReference>
<keyword evidence="2" id="KW-0255">Endonuclease</keyword>
<protein>
    <submittedName>
        <fullName evidence="2">Endonuclease</fullName>
    </submittedName>
</protein>